<dbReference type="Proteomes" id="UP000218418">
    <property type="component" value="Chromosome"/>
</dbReference>
<feature type="domain" description="HTH merR-type" evidence="2">
    <location>
        <begin position="4"/>
        <end position="73"/>
    </location>
</feature>
<dbReference type="PROSITE" id="PS50937">
    <property type="entry name" value="HTH_MERR_2"/>
    <property type="match status" value="1"/>
</dbReference>
<dbReference type="PROSITE" id="PS00552">
    <property type="entry name" value="HTH_MERR_1"/>
    <property type="match status" value="1"/>
</dbReference>
<dbReference type="PRINTS" id="PR00040">
    <property type="entry name" value="HTHMERR"/>
</dbReference>
<reference evidence="3 4" key="1">
    <citation type="submission" date="2017-06" db="EMBL/GenBank/DDBJ databases">
        <title>Genome sequencing of cyanobaciteial culture collection at National Institute for Environmental Studies (NIES).</title>
        <authorList>
            <person name="Hirose Y."/>
            <person name="Shimura Y."/>
            <person name="Fujisawa T."/>
            <person name="Nakamura Y."/>
            <person name="Kawachi M."/>
        </authorList>
    </citation>
    <scope>NUCLEOTIDE SEQUENCE [LARGE SCALE GENOMIC DNA]</scope>
    <source>
        <strain evidence="3 4">NIES-267</strain>
    </source>
</reference>
<dbReference type="SMART" id="SM00422">
    <property type="entry name" value="HTH_MERR"/>
    <property type="match status" value="1"/>
</dbReference>
<dbReference type="PANTHER" id="PTHR30204">
    <property type="entry name" value="REDOX-CYCLING DRUG-SENSING TRANSCRIPTIONAL ACTIVATOR SOXR"/>
    <property type="match status" value="1"/>
</dbReference>
<dbReference type="GO" id="GO:0003677">
    <property type="term" value="F:DNA binding"/>
    <property type="evidence" value="ECO:0007669"/>
    <property type="project" value="UniProtKB-KW"/>
</dbReference>
<dbReference type="AlphaFoldDB" id="A0A1Z4LMG2"/>
<dbReference type="InterPro" id="IPR047057">
    <property type="entry name" value="MerR_fam"/>
</dbReference>
<gene>
    <name evidence="3" type="ORF">NIES267_19050</name>
</gene>
<dbReference type="InterPro" id="IPR012925">
    <property type="entry name" value="TipAS_dom"/>
</dbReference>
<organism evidence="3 4">
    <name type="scientific">Calothrix parasitica NIES-267</name>
    <dbReference type="NCBI Taxonomy" id="1973488"/>
    <lineage>
        <taxon>Bacteria</taxon>
        <taxon>Bacillati</taxon>
        <taxon>Cyanobacteriota</taxon>
        <taxon>Cyanophyceae</taxon>
        <taxon>Nostocales</taxon>
        <taxon>Calotrichaceae</taxon>
        <taxon>Calothrix</taxon>
    </lineage>
</organism>
<keyword evidence="4" id="KW-1185">Reference proteome</keyword>
<accession>A0A1Z4LMG2</accession>
<dbReference type="InterPro" id="IPR009061">
    <property type="entry name" value="DNA-bd_dom_put_sf"/>
</dbReference>
<dbReference type="Pfam" id="PF07739">
    <property type="entry name" value="TipAS"/>
    <property type="match status" value="1"/>
</dbReference>
<sequence length="249" mass="28720">MQSSWKVGELASLTGLTVRTLHHYDEIGILKPSEYSSSGHRLYREEDIIRLQQILSLKQLGFSLEEIKDCLQNPDFSPAKAIKAHVDKLNQQIELQQQLTRLLAGIYIHLKAEEKVEIDDLMKTIEVTKMSEELFNQYYTKEQRQYLDERAQMLGEEEIERVQKDWQDLFAAVQTEMDKGTEPTDEKVLALAKRWSELVESFTGENSGVINGLNNMVQAEYPTMQQQFGFPDARLFEYIGKAQAVISQI</sequence>
<dbReference type="Gene3D" id="1.10.1660.10">
    <property type="match status" value="1"/>
</dbReference>
<dbReference type="Pfam" id="PF13411">
    <property type="entry name" value="MerR_1"/>
    <property type="match status" value="1"/>
</dbReference>
<proteinExistence type="predicted"/>
<keyword evidence="1" id="KW-0238">DNA-binding</keyword>
<evidence type="ECO:0000259" key="2">
    <source>
        <dbReference type="PROSITE" id="PS50937"/>
    </source>
</evidence>
<dbReference type="GO" id="GO:0003700">
    <property type="term" value="F:DNA-binding transcription factor activity"/>
    <property type="evidence" value="ECO:0007669"/>
    <property type="project" value="InterPro"/>
</dbReference>
<dbReference type="OrthoDB" id="9791488at2"/>
<dbReference type="CDD" id="cd04788">
    <property type="entry name" value="HTH_NolA-AlbR"/>
    <property type="match status" value="1"/>
</dbReference>
<evidence type="ECO:0000313" key="4">
    <source>
        <dbReference type="Proteomes" id="UP000218418"/>
    </source>
</evidence>
<dbReference type="InterPro" id="IPR000551">
    <property type="entry name" value="MerR-type_HTH_dom"/>
</dbReference>
<dbReference type="SUPFAM" id="SSF46955">
    <property type="entry name" value="Putative DNA-binding domain"/>
    <property type="match status" value="1"/>
</dbReference>
<evidence type="ECO:0000256" key="1">
    <source>
        <dbReference type="ARBA" id="ARBA00023125"/>
    </source>
</evidence>
<dbReference type="EMBL" id="AP018227">
    <property type="protein sequence ID" value="BAY82425.1"/>
    <property type="molecule type" value="Genomic_DNA"/>
</dbReference>
<protein>
    <submittedName>
        <fullName evidence="3">Transcriptional regulatory protein MerR family</fullName>
    </submittedName>
</protein>
<dbReference type="PANTHER" id="PTHR30204:SF90">
    <property type="entry name" value="HTH-TYPE TRANSCRIPTIONAL ACTIVATOR MTA"/>
    <property type="match status" value="1"/>
</dbReference>
<name>A0A1Z4LMG2_9CYAN</name>
<evidence type="ECO:0000313" key="3">
    <source>
        <dbReference type="EMBL" id="BAY82425.1"/>
    </source>
</evidence>